<dbReference type="SUPFAM" id="SSF49764">
    <property type="entry name" value="HSP20-like chaperones"/>
    <property type="match status" value="1"/>
</dbReference>
<evidence type="ECO:0000313" key="2">
    <source>
        <dbReference type="Proteomes" id="UP001605036"/>
    </source>
</evidence>
<dbReference type="AlphaFoldDB" id="A0ABD1Y3Y3"/>
<keyword evidence="2" id="KW-1185">Reference proteome</keyword>
<name>A0ABD1Y3Y3_9MARC</name>
<sequence length="123" mass="14157">MVTPSFHVFEADFPGMKKDDIKVEVRETPSIQKSQLKEAILRPLHALQHLLGREKRILAKISRHTPLEILSYFKAVQNVQIVLPCGDVIEEGVLLKWKAEFRRCLESCIMLGNNCVITFRGYH</sequence>
<organism evidence="1 2">
    <name type="scientific">Riccia fluitans</name>
    <dbReference type="NCBI Taxonomy" id="41844"/>
    <lineage>
        <taxon>Eukaryota</taxon>
        <taxon>Viridiplantae</taxon>
        <taxon>Streptophyta</taxon>
        <taxon>Embryophyta</taxon>
        <taxon>Marchantiophyta</taxon>
        <taxon>Marchantiopsida</taxon>
        <taxon>Marchantiidae</taxon>
        <taxon>Marchantiales</taxon>
        <taxon>Ricciaceae</taxon>
        <taxon>Riccia</taxon>
    </lineage>
</organism>
<proteinExistence type="predicted"/>
<dbReference type="Proteomes" id="UP001605036">
    <property type="component" value="Unassembled WGS sequence"/>
</dbReference>
<dbReference type="PANTHER" id="PTHR31215">
    <property type="entry name" value="OS05G0510400 PROTEIN-RELATED"/>
    <property type="match status" value="1"/>
</dbReference>
<dbReference type="EMBL" id="JBHFFA010000006">
    <property type="protein sequence ID" value="KAL2621478.1"/>
    <property type="molecule type" value="Genomic_DNA"/>
</dbReference>
<evidence type="ECO:0000313" key="1">
    <source>
        <dbReference type="EMBL" id="KAL2621478.1"/>
    </source>
</evidence>
<dbReference type="InterPro" id="IPR044809">
    <property type="entry name" value="AUF1-like"/>
</dbReference>
<reference evidence="1 2" key="1">
    <citation type="submission" date="2024-09" db="EMBL/GenBank/DDBJ databases">
        <title>Chromosome-scale assembly of Riccia fluitans.</title>
        <authorList>
            <person name="Paukszto L."/>
            <person name="Sawicki J."/>
            <person name="Karawczyk K."/>
            <person name="Piernik-Szablinska J."/>
            <person name="Szczecinska M."/>
            <person name="Mazdziarz M."/>
        </authorList>
    </citation>
    <scope>NUCLEOTIDE SEQUENCE [LARGE SCALE GENOMIC DNA]</scope>
    <source>
        <strain evidence="1">Rf_01</strain>
        <tissue evidence="1">Aerial parts of the thallus</tissue>
    </source>
</reference>
<gene>
    <name evidence="1" type="ORF">R1flu_001683</name>
</gene>
<protein>
    <submittedName>
        <fullName evidence="1">Uncharacterized protein</fullName>
    </submittedName>
</protein>
<accession>A0ABD1Y3Y3</accession>
<comment type="caution">
    <text evidence="1">The sequence shown here is derived from an EMBL/GenBank/DDBJ whole genome shotgun (WGS) entry which is preliminary data.</text>
</comment>
<dbReference type="InterPro" id="IPR008978">
    <property type="entry name" value="HSP20-like_chaperone"/>
</dbReference>